<dbReference type="EnsemblMetazoa" id="PPA09309.1">
    <property type="protein sequence ID" value="PPA09309.1"/>
    <property type="gene ID" value="WBGene00098863"/>
</dbReference>
<evidence type="ECO:0000256" key="1">
    <source>
        <dbReference type="ARBA" id="ARBA00006803"/>
    </source>
</evidence>
<dbReference type="GO" id="GO:0007606">
    <property type="term" value="P:sensory perception of chemical stimulus"/>
    <property type="evidence" value="ECO:0007669"/>
    <property type="project" value="InterPro"/>
</dbReference>
<organism evidence="2 3">
    <name type="scientific">Pristionchus pacificus</name>
    <name type="common">Parasitic nematode worm</name>
    <dbReference type="NCBI Taxonomy" id="54126"/>
    <lineage>
        <taxon>Eukaryota</taxon>
        <taxon>Metazoa</taxon>
        <taxon>Ecdysozoa</taxon>
        <taxon>Nematoda</taxon>
        <taxon>Chromadorea</taxon>
        <taxon>Rhabditida</taxon>
        <taxon>Rhabditina</taxon>
        <taxon>Diplogasteromorpha</taxon>
        <taxon>Diplogasteroidea</taxon>
        <taxon>Neodiplogasteridae</taxon>
        <taxon>Pristionchus</taxon>
    </lineage>
</organism>
<reference evidence="2" key="2">
    <citation type="submission" date="2022-06" db="UniProtKB">
        <authorList>
            <consortium name="EnsemblMetazoa"/>
        </authorList>
    </citation>
    <scope>IDENTIFICATION</scope>
    <source>
        <strain evidence="2">PS312</strain>
    </source>
</reference>
<dbReference type="Proteomes" id="UP000005239">
    <property type="component" value="Unassembled WGS sequence"/>
</dbReference>
<dbReference type="PANTHER" id="PTHR23128">
    <property type="entry name" value="SERPENTINE RECEPTOR, CLASS E (EPSILON)-RELATED"/>
    <property type="match status" value="1"/>
</dbReference>
<gene>
    <name evidence="2" type="primary">WBGene00098863</name>
</gene>
<accession>A0A2A6BVW7</accession>
<accession>A0A8R1YA40</accession>
<reference evidence="3" key="1">
    <citation type="journal article" date="2008" name="Nat. Genet.">
        <title>The Pristionchus pacificus genome provides a unique perspective on nematode lifestyle and parasitism.</title>
        <authorList>
            <person name="Dieterich C."/>
            <person name="Clifton S.W."/>
            <person name="Schuster L.N."/>
            <person name="Chinwalla A."/>
            <person name="Delehaunty K."/>
            <person name="Dinkelacker I."/>
            <person name="Fulton L."/>
            <person name="Fulton R."/>
            <person name="Godfrey J."/>
            <person name="Minx P."/>
            <person name="Mitreva M."/>
            <person name="Roeseler W."/>
            <person name="Tian H."/>
            <person name="Witte H."/>
            <person name="Yang S.P."/>
            <person name="Wilson R.K."/>
            <person name="Sommer R.J."/>
        </authorList>
    </citation>
    <scope>NUCLEOTIDE SEQUENCE [LARGE SCALE GENOMIC DNA]</scope>
    <source>
        <strain evidence="3">PS312</strain>
    </source>
</reference>
<dbReference type="AlphaFoldDB" id="A0A2A6BVW7"/>
<dbReference type="PANTHER" id="PTHR23128:SF132">
    <property type="entry name" value="SERPENTINE RECEPTOR, CLASS E (EPSILON)-RELATED"/>
    <property type="match status" value="1"/>
</dbReference>
<sequence>MSAHRFGDVLVFIPIYGDCDWVKPGVSKTFYYFLIVVEFIVMMYQVIQCTLGMSIIRKSSIFHRNMLNLGIIYLANAYFHIVPRSVLVFVQLKIFVPNETQFATWPNAVIILATILRSYQGLVTVVVFGSIIIERFFATIYLYDYESNKRTWISYLLVFWTIFFALSLALSRTFNSNNLTTAVTMNFVRVVTYIPAALAIGMIIFNHLRVKRILLSDRYSLAAKFQLQENLKAFKFLLLIIVWIVTGFGCAGLVMLYRDRHLDDNNIYTLCSTANDTLLTISAACGVTTCFLTQREWRLAMRTKLVTIISILRCRSPRELPPAPAQPPPSLRRRNRSNRIDDESAVYFNNLFSDWDKVYVAKQARRR</sequence>
<keyword evidence="3" id="KW-1185">Reference proteome</keyword>
<dbReference type="GO" id="GO:0016020">
    <property type="term" value="C:membrane"/>
    <property type="evidence" value="ECO:0007669"/>
    <property type="project" value="InterPro"/>
</dbReference>
<dbReference type="Pfam" id="PF03125">
    <property type="entry name" value="Sre"/>
    <property type="match status" value="1"/>
</dbReference>
<proteinExistence type="inferred from homology"/>
<name>A0A2A6BVW7_PRIPA</name>
<dbReference type="InterPro" id="IPR004151">
    <property type="entry name" value="7TM_GPCR_serpentine_rcpt_Sre"/>
</dbReference>
<dbReference type="OrthoDB" id="5829415at2759"/>
<evidence type="ECO:0000313" key="2">
    <source>
        <dbReference type="EnsemblMetazoa" id="PPA09309.1"/>
    </source>
</evidence>
<comment type="similarity">
    <text evidence="1">Belongs to the nematode receptor-like protein sre family.</text>
</comment>
<protein>
    <submittedName>
        <fullName evidence="2">Sre-5</fullName>
    </submittedName>
</protein>
<evidence type="ECO:0000313" key="3">
    <source>
        <dbReference type="Proteomes" id="UP000005239"/>
    </source>
</evidence>